<dbReference type="PANTHER" id="PTHR12203:SF118">
    <property type="entry name" value="BETA-1,2-XYLOSYLTRANSFERASE 1"/>
    <property type="match status" value="1"/>
</dbReference>
<keyword evidence="2" id="KW-0472">Membrane</keyword>
<feature type="compositionally biased region" description="Basic and acidic residues" evidence="1">
    <location>
        <begin position="240"/>
        <end position="249"/>
    </location>
</feature>
<proteinExistence type="predicted"/>
<organism evidence="4 5">
    <name type="scientific">Kwoniella dejecticola CBS 10117</name>
    <dbReference type="NCBI Taxonomy" id="1296121"/>
    <lineage>
        <taxon>Eukaryota</taxon>
        <taxon>Fungi</taxon>
        <taxon>Dikarya</taxon>
        <taxon>Basidiomycota</taxon>
        <taxon>Agaricomycotina</taxon>
        <taxon>Tremellomycetes</taxon>
        <taxon>Tremellales</taxon>
        <taxon>Cryptococcaceae</taxon>
        <taxon>Kwoniella</taxon>
    </lineage>
</organism>
<dbReference type="EMBL" id="CP144535">
    <property type="protein sequence ID" value="WWC62731.1"/>
    <property type="molecule type" value="Genomic_DNA"/>
</dbReference>
<reference evidence="4" key="2">
    <citation type="submission" date="2024-02" db="EMBL/GenBank/DDBJ databases">
        <title>Comparative genomics of Cryptococcus and Kwoniella reveals pathogenesis evolution and contrasting modes of karyotype evolution via chromosome fusion or intercentromeric recombination.</title>
        <authorList>
            <person name="Coelho M.A."/>
            <person name="David-Palma M."/>
            <person name="Shea T."/>
            <person name="Bowers K."/>
            <person name="McGinley-Smith S."/>
            <person name="Mohammad A.W."/>
            <person name="Gnirke A."/>
            <person name="Yurkov A.M."/>
            <person name="Nowrousian M."/>
            <person name="Sun S."/>
            <person name="Cuomo C.A."/>
            <person name="Heitman J."/>
        </authorList>
    </citation>
    <scope>NUCLEOTIDE SEQUENCE</scope>
    <source>
        <strain evidence="4">CBS 10117</strain>
    </source>
</reference>
<keyword evidence="2" id="KW-0812">Transmembrane</keyword>
<feature type="region of interest" description="Disordered" evidence="1">
    <location>
        <begin position="1"/>
        <end position="87"/>
    </location>
</feature>
<dbReference type="RefSeq" id="XP_065825209.1">
    <property type="nucleotide sequence ID" value="XM_065969137.1"/>
</dbReference>
<evidence type="ECO:0000313" key="5">
    <source>
        <dbReference type="Proteomes" id="UP000078595"/>
    </source>
</evidence>
<evidence type="ECO:0000256" key="2">
    <source>
        <dbReference type="SAM" id="Phobius"/>
    </source>
</evidence>
<gene>
    <name evidence="4" type="ORF">I303_105328</name>
</gene>
<dbReference type="GeneID" id="28968924"/>
<feature type="domain" description="Glycosyl transferase CAP10" evidence="3">
    <location>
        <begin position="576"/>
        <end position="795"/>
    </location>
</feature>
<dbReference type="InterPro" id="IPR051091">
    <property type="entry name" value="O-Glucosyltr/Glycosyltrsf_90"/>
</dbReference>
<evidence type="ECO:0000256" key="1">
    <source>
        <dbReference type="SAM" id="MobiDB-lite"/>
    </source>
</evidence>
<evidence type="ECO:0000259" key="3">
    <source>
        <dbReference type="SMART" id="SM00672"/>
    </source>
</evidence>
<feature type="compositionally biased region" description="Polar residues" evidence="1">
    <location>
        <begin position="869"/>
        <end position="879"/>
    </location>
</feature>
<evidence type="ECO:0000313" key="4">
    <source>
        <dbReference type="EMBL" id="WWC62731.1"/>
    </source>
</evidence>
<feature type="region of interest" description="Disordered" evidence="1">
    <location>
        <begin position="832"/>
        <end position="912"/>
    </location>
</feature>
<keyword evidence="2" id="KW-1133">Transmembrane helix</keyword>
<dbReference type="AlphaFoldDB" id="A0AAJ8MGP9"/>
<dbReference type="Pfam" id="PF05686">
    <property type="entry name" value="Glyco_transf_90"/>
    <property type="match status" value="1"/>
</dbReference>
<dbReference type="KEGG" id="kdj:28968924"/>
<name>A0AAJ8MGP9_9TREE</name>
<feature type="region of interest" description="Disordered" evidence="1">
    <location>
        <begin position="189"/>
        <end position="220"/>
    </location>
</feature>
<reference evidence="4" key="1">
    <citation type="submission" date="2013-07" db="EMBL/GenBank/DDBJ databases">
        <authorList>
            <consortium name="The Broad Institute Genome Sequencing Platform"/>
            <person name="Cuomo C."/>
            <person name="Litvintseva A."/>
            <person name="Chen Y."/>
            <person name="Heitman J."/>
            <person name="Sun S."/>
            <person name="Springer D."/>
            <person name="Dromer F."/>
            <person name="Young S.K."/>
            <person name="Zeng Q."/>
            <person name="Gargeya S."/>
            <person name="Fitzgerald M."/>
            <person name="Abouelleil A."/>
            <person name="Alvarado L."/>
            <person name="Berlin A.M."/>
            <person name="Chapman S.B."/>
            <person name="Dewar J."/>
            <person name="Goldberg J."/>
            <person name="Griggs A."/>
            <person name="Gujja S."/>
            <person name="Hansen M."/>
            <person name="Howarth C."/>
            <person name="Imamovic A."/>
            <person name="Larimer J."/>
            <person name="McCowan C."/>
            <person name="Murphy C."/>
            <person name="Pearson M."/>
            <person name="Priest M."/>
            <person name="Roberts A."/>
            <person name="Saif S."/>
            <person name="Shea T."/>
            <person name="Sykes S."/>
            <person name="Wortman J."/>
            <person name="Nusbaum C."/>
            <person name="Birren B."/>
        </authorList>
    </citation>
    <scope>NUCLEOTIDE SEQUENCE</scope>
    <source>
        <strain evidence="4">CBS 10117</strain>
    </source>
</reference>
<protein>
    <recommendedName>
        <fullName evidence="3">Glycosyl transferase CAP10 domain-containing protein</fullName>
    </recommendedName>
</protein>
<feature type="compositionally biased region" description="Low complexity" evidence="1">
    <location>
        <begin position="56"/>
        <end position="66"/>
    </location>
</feature>
<feature type="region of interest" description="Disordered" evidence="1">
    <location>
        <begin position="232"/>
        <end position="251"/>
    </location>
</feature>
<sequence>MDRSQPSPRVPYRSTSTPPRTPLSLPSVPGYRGPVSPPPIPCSSSSQRQYPESPTSGISLNSSSHSRSSRDNHGKSSTSYFHLNHQPPPAKRRIVPRYFRSPKRALIYLLFLGTLILGVRTIVHHIRNTDRRLLNSLKNGKFSWDRSPIAGAVTGDEEEEYDDGLCKFVSPVEAYHRDLHRLRSLFPHSHSDTHSKYPNQHQHQHQYHNHNHSHNHAHYTYSPTGHLLINRLGQNDTEGDEGKGREGRPHPIPLLLSLGEKRWKELLSRQSTTLEEAVREYIRRYGRKPPKGFDKWWEFATLHNLVLPDEYDRINLDLAPFFALPKSEMKRRMELVENMEKTFTLIIEDGEIEIEIRDPGGLKWGGTLPRAHETSALLKGFAKYLPDMKATFSIFDQPQIYLSWARRGSLVDLGLRGEVTSHLQETDDSEVKLSRSCAPGTNFRKNKDFSEGKSFIYDSLEAGDPCQNPYLIPLHGLTLEPHGHDSLPKPHTQLLPLFSLAKTSINSDILVTPTDQFDFAIGKDPVWEDKDSDKLVWRGSSTGISMMNSSIPWRQAHRIRLHHFAANSSTDSMPFLVPDVGQPSRPRPDVVDAEEETGQLGDNKQYHASSYLSTGIQRNTNDPLTFAEDEYPTDQAMDFYYDIKLSGGPIQCDTEDGTCDDMQQEIQWAGHQSADELNRHKYLLDIDGNGWSGRFRRLMSTNSMVIKMTMFTEWFQPHLIPWFMYVPAKLDFSDLTDIMAFFRGTPKHPELGFDETAAALARNGQCFVQRMFRMEDLQAYMMRLFLEYARIAADEGVDMDFSMDDIVTDQTDEWAETESESADMIGSEVVAQNSDGSETQEGGPDDGMNFVSLGDESLQVDSAADQDQEATGAQESDSLTWDDETIQQDPVLGHGVESGGEEGEGEGQAGFW</sequence>
<keyword evidence="5" id="KW-1185">Reference proteome</keyword>
<dbReference type="SMART" id="SM00672">
    <property type="entry name" value="CAP10"/>
    <property type="match status" value="1"/>
</dbReference>
<feature type="compositionally biased region" description="Low complexity" evidence="1">
    <location>
        <begin position="1"/>
        <end position="29"/>
    </location>
</feature>
<dbReference type="Proteomes" id="UP000078595">
    <property type="component" value="Chromosome 6"/>
</dbReference>
<dbReference type="InterPro" id="IPR006598">
    <property type="entry name" value="CAP10"/>
</dbReference>
<feature type="transmembrane region" description="Helical" evidence="2">
    <location>
        <begin position="105"/>
        <end position="123"/>
    </location>
</feature>
<feature type="region of interest" description="Disordered" evidence="1">
    <location>
        <begin position="580"/>
        <end position="606"/>
    </location>
</feature>
<accession>A0AAJ8MGP9</accession>
<dbReference type="PANTHER" id="PTHR12203">
    <property type="entry name" value="KDEL LYS-ASP-GLU-LEU CONTAINING - RELATED"/>
    <property type="match status" value="1"/>
</dbReference>
<feature type="compositionally biased region" description="Basic residues" evidence="1">
    <location>
        <begin position="202"/>
        <end position="217"/>
    </location>
</feature>